<gene>
    <name evidence="1" type="ORF">ACHAXA_010003</name>
</gene>
<protein>
    <submittedName>
        <fullName evidence="1">Uncharacterized protein</fullName>
    </submittedName>
</protein>
<reference evidence="1 2" key="1">
    <citation type="submission" date="2024-10" db="EMBL/GenBank/DDBJ databases">
        <title>Updated reference genomes for cyclostephanoid diatoms.</title>
        <authorList>
            <person name="Roberts W.R."/>
            <person name="Alverson A.J."/>
        </authorList>
    </citation>
    <scope>NUCLEOTIDE SEQUENCE [LARGE SCALE GENOMIC DNA]</scope>
    <source>
        <strain evidence="1 2">AJA228-03</strain>
    </source>
</reference>
<name>A0ABD3RU64_9STRA</name>
<dbReference type="EMBL" id="JALLPB020000204">
    <property type="protein sequence ID" value="KAL3815321.1"/>
    <property type="molecule type" value="Genomic_DNA"/>
</dbReference>
<dbReference type="Gene3D" id="3.30.530.20">
    <property type="match status" value="1"/>
</dbReference>
<dbReference type="SUPFAM" id="SSF55961">
    <property type="entry name" value="Bet v1-like"/>
    <property type="match status" value="1"/>
</dbReference>
<sequence length="382" mass="43142">MAESRAAQADWRVLTSQEQSPCTVLVQEEPRQICDEEYESQEMSTADLLDRLEKARILGNDDKLLIAERLLRGVDNVHLQALHFDILREAALFKSLLLDNATSLDGWVQQGKHTGRHNFSIYYKLNESAHGRDLSCRLETVIPSDLLVPIISVLNESELYSSWLPNWTAPKLHVVTSEKLQQTGRCSQIVNVVIEVPWPLAKRQVILKAVACDDIDSHPNEGDGNANGCQRGSGGRIIIRIQSLDANNKEKEGWEIPPTDNDAVQVKVHGGFTIEKCPADHPMKEYALQYLERIEKSVSSPSRVDLVLVTFSFCVDPQLAGVPKPFIDFFVRYAIGKMWNKFLDVAEEVKNGERNGHSDAIATKRALYDWVEERTRVMLEQI</sequence>
<dbReference type="AlphaFoldDB" id="A0ABD3RU64"/>
<accession>A0ABD3RU64</accession>
<dbReference type="Proteomes" id="UP001530377">
    <property type="component" value="Unassembled WGS sequence"/>
</dbReference>
<comment type="caution">
    <text evidence="1">The sequence shown here is derived from an EMBL/GenBank/DDBJ whole genome shotgun (WGS) entry which is preliminary data.</text>
</comment>
<dbReference type="InterPro" id="IPR023393">
    <property type="entry name" value="START-like_dom_sf"/>
</dbReference>
<organism evidence="1 2">
    <name type="scientific">Cyclostephanos tholiformis</name>
    <dbReference type="NCBI Taxonomy" id="382380"/>
    <lineage>
        <taxon>Eukaryota</taxon>
        <taxon>Sar</taxon>
        <taxon>Stramenopiles</taxon>
        <taxon>Ochrophyta</taxon>
        <taxon>Bacillariophyta</taxon>
        <taxon>Coscinodiscophyceae</taxon>
        <taxon>Thalassiosirophycidae</taxon>
        <taxon>Stephanodiscales</taxon>
        <taxon>Stephanodiscaceae</taxon>
        <taxon>Cyclostephanos</taxon>
    </lineage>
</organism>
<dbReference type="PANTHER" id="PTHR34560">
    <property type="entry name" value="POLYKETIDE CYCLASE/DEHYDRASE/LIPID TRANSPORT SUPERFAMILY PROTEIN"/>
    <property type="match status" value="1"/>
</dbReference>
<evidence type="ECO:0000313" key="2">
    <source>
        <dbReference type="Proteomes" id="UP001530377"/>
    </source>
</evidence>
<dbReference type="PANTHER" id="PTHR34560:SF1">
    <property type="entry name" value="START DOMAIN-CONTAINING PROTEIN"/>
    <property type="match status" value="1"/>
</dbReference>
<keyword evidence="2" id="KW-1185">Reference proteome</keyword>
<proteinExistence type="predicted"/>
<evidence type="ECO:0000313" key="1">
    <source>
        <dbReference type="EMBL" id="KAL3815321.1"/>
    </source>
</evidence>